<evidence type="ECO:0000256" key="1">
    <source>
        <dbReference type="SAM" id="MobiDB-lite"/>
    </source>
</evidence>
<dbReference type="Proteomes" id="UP000059680">
    <property type="component" value="Chromosome 1"/>
</dbReference>
<reference evidence="2 3" key="3">
    <citation type="journal article" date="2013" name="Rice">
        <title>Improvement of the Oryza sativa Nipponbare reference genome using next generation sequence and optical map data.</title>
        <authorList>
            <person name="Kawahara Y."/>
            <person name="de la Bastide M."/>
            <person name="Hamilton J.P."/>
            <person name="Kanamori H."/>
            <person name="McCombie W.R."/>
            <person name="Ouyang S."/>
            <person name="Schwartz D.C."/>
            <person name="Tanaka T."/>
            <person name="Wu J."/>
            <person name="Zhou S."/>
            <person name="Childs K.L."/>
            <person name="Davidson R.M."/>
            <person name="Lin H."/>
            <person name="Quesada-Ocampo L."/>
            <person name="Vaillancourt B."/>
            <person name="Sakai H."/>
            <person name="Lee S.S."/>
            <person name="Kim J."/>
            <person name="Numa H."/>
            <person name="Itoh T."/>
            <person name="Buell C.R."/>
            <person name="Matsumoto T."/>
        </authorList>
    </citation>
    <scope>NUCLEOTIDE SEQUENCE [LARGE SCALE GENOMIC DNA]</scope>
    <source>
        <strain evidence="3">cv. Nipponbare</strain>
    </source>
</reference>
<dbReference type="EMBL" id="AP014957">
    <property type="protein sequence ID" value="BAS73423.1"/>
    <property type="molecule type" value="Genomic_DNA"/>
</dbReference>
<reference evidence="2 3" key="2">
    <citation type="journal article" date="2013" name="Plant Cell Physiol.">
        <title>Rice Annotation Project Database (RAP-DB): an integrative and interactive database for rice genomics.</title>
        <authorList>
            <person name="Sakai H."/>
            <person name="Lee S.S."/>
            <person name="Tanaka T."/>
            <person name="Numa H."/>
            <person name="Kim J."/>
            <person name="Kawahara Y."/>
            <person name="Wakimoto H."/>
            <person name="Yang C.C."/>
            <person name="Iwamoto M."/>
            <person name="Abe T."/>
            <person name="Yamada Y."/>
            <person name="Muto A."/>
            <person name="Inokuchi H."/>
            <person name="Ikemura T."/>
            <person name="Matsumoto T."/>
            <person name="Sasaki T."/>
            <person name="Itoh T."/>
        </authorList>
    </citation>
    <scope>NUCLEOTIDE SEQUENCE [LARGE SCALE GENOMIC DNA]</scope>
    <source>
        <strain evidence="3">cv. Nipponbare</strain>
    </source>
</reference>
<organism evidence="2 3">
    <name type="scientific">Oryza sativa subsp. japonica</name>
    <name type="common">Rice</name>
    <dbReference type="NCBI Taxonomy" id="39947"/>
    <lineage>
        <taxon>Eukaryota</taxon>
        <taxon>Viridiplantae</taxon>
        <taxon>Streptophyta</taxon>
        <taxon>Embryophyta</taxon>
        <taxon>Tracheophyta</taxon>
        <taxon>Spermatophyta</taxon>
        <taxon>Magnoliopsida</taxon>
        <taxon>Liliopsida</taxon>
        <taxon>Poales</taxon>
        <taxon>Poaceae</taxon>
        <taxon>BOP clade</taxon>
        <taxon>Oryzoideae</taxon>
        <taxon>Oryzeae</taxon>
        <taxon>Oryzinae</taxon>
        <taxon>Oryza</taxon>
        <taxon>Oryza sativa</taxon>
    </lineage>
</organism>
<feature type="region of interest" description="Disordered" evidence="1">
    <location>
        <begin position="1"/>
        <end position="74"/>
    </location>
</feature>
<accession>A0A0P0V5X0</accession>
<reference evidence="3" key="1">
    <citation type="journal article" date="2005" name="Nature">
        <title>The map-based sequence of the rice genome.</title>
        <authorList>
            <consortium name="International rice genome sequencing project (IRGSP)"/>
            <person name="Matsumoto T."/>
            <person name="Wu J."/>
            <person name="Kanamori H."/>
            <person name="Katayose Y."/>
            <person name="Fujisawa M."/>
            <person name="Namiki N."/>
            <person name="Mizuno H."/>
            <person name="Yamamoto K."/>
            <person name="Antonio B.A."/>
            <person name="Baba T."/>
            <person name="Sakata K."/>
            <person name="Nagamura Y."/>
            <person name="Aoki H."/>
            <person name="Arikawa K."/>
            <person name="Arita K."/>
            <person name="Bito T."/>
            <person name="Chiden Y."/>
            <person name="Fujitsuka N."/>
            <person name="Fukunaka R."/>
            <person name="Hamada M."/>
            <person name="Harada C."/>
            <person name="Hayashi A."/>
            <person name="Hijishita S."/>
            <person name="Honda M."/>
            <person name="Hosokawa S."/>
            <person name="Ichikawa Y."/>
            <person name="Idonuma A."/>
            <person name="Iijima M."/>
            <person name="Ikeda M."/>
            <person name="Ikeno M."/>
            <person name="Ito K."/>
            <person name="Ito S."/>
            <person name="Ito T."/>
            <person name="Ito Y."/>
            <person name="Ito Y."/>
            <person name="Iwabuchi A."/>
            <person name="Kamiya K."/>
            <person name="Karasawa W."/>
            <person name="Kurita K."/>
            <person name="Katagiri S."/>
            <person name="Kikuta A."/>
            <person name="Kobayashi H."/>
            <person name="Kobayashi N."/>
            <person name="Machita K."/>
            <person name="Maehara T."/>
            <person name="Masukawa M."/>
            <person name="Mizubayashi T."/>
            <person name="Mukai Y."/>
            <person name="Nagasaki H."/>
            <person name="Nagata Y."/>
            <person name="Naito S."/>
            <person name="Nakashima M."/>
            <person name="Nakama Y."/>
            <person name="Nakamichi Y."/>
            <person name="Nakamura M."/>
            <person name="Meguro A."/>
            <person name="Negishi M."/>
            <person name="Ohta I."/>
            <person name="Ohta T."/>
            <person name="Okamoto M."/>
            <person name="Ono N."/>
            <person name="Saji S."/>
            <person name="Sakaguchi M."/>
            <person name="Sakai K."/>
            <person name="Shibata M."/>
            <person name="Shimokawa T."/>
            <person name="Song J."/>
            <person name="Takazaki Y."/>
            <person name="Terasawa K."/>
            <person name="Tsugane M."/>
            <person name="Tsuji K."/>
            <person name="Ueda S."/>
            <person name="Waki K."/>
            <person name="Yamagata H."/>
            <person name="Yamamoto M."/>
            <person name="Yamamoto S."/>
            <person name="Yamane H."/>
            <person name="Yoshiki S."/>
            <person name="Yoshihara R."/>
            <person name="Yukawa K."/>
            <person name="Zhong H."/>
            <person name="Yano M."/>
            <person name="Yuan Q."/>
            <person name="Ouyang S."/>
            <person name="Liu J."/>
            <person name="Jones K.M."/>
            <person name="Gansberger K."/>
            <person name="Moffat K."/>
            <person name="Hill J."/>
            <person name="Bera J."/>
            <person name="Fadrosh D."/>
            <person name="Jin S."/>
            <person name="Johri S."/>
            <person name="Kim M."/>
            <person name="Overton L."/>
            <person name="Reardon M."/>
            <person name="Tsitrin T."/>
            <person name="Vuong H."/>
            <person name="Weaver B."/>
            <person name="Ciecko A."/>
            <person name="Tallon L."/>
            <person name="Jackson J."/>
            <person name="Pai G."/>
            <person name="Aken S.V."/>
            <person name="Utterback T."/>
            <person name="Reidmuller S."/>
            <person name="Feldblyum T."/>
            <person name="Hsiao J."/>
            <person name="Zismann V."/>
            <person name="Iobst S."/>
            <person name="de Vazeille A.R."/>
            <person name="Buell C.R."/>
            <person name="Ying K."/>
            <person name="Li Y."/>
            <person name="Lu T."/>
            <person name="Huang Y."/>
            <person name="Zhao Q."/>
            <person name="Feng Q."/>
            <person name="Zhang L."/>
            <person name="Zhu J."/>
            <person name="Weng Q."/>
            <person name="Mu J."/>
            <person name="Lu Y."/>
            <person name="Fan D."/>
            <person name="Liu Y."/>
            <person name="Guan J."/>
            <person name="Zhang Y."/>
            <person name="Yu S."/>
            <person name="Liu X."/>
            <person name="Zhang Y."/>
            <person name="Hong G."/>
            <person name="Han B."/>
            <person name="Choisne N."/>
            <person name="Demange N."/>
            <person name="Orjeda G."/>
            <person name="Samain S."/>
            <person name="Cattolico L."/>
            <person name="Pelletier E."/>
            <person name="Couloux A."/>
            <person name="Segurens B."/>
            <person name="Wincker P."/>
            <person name="D'Hont A."/>
            <person name="Scarpelli C."/>
            <person name="Weissenbach J."/>
            <person name="Salanoubat M."/>
            <person name="Quetier F."/>
            <person name="Yu Y."/>
            <person name="Kim H.R."/>
            <person name="Rambo T."/>
            <person name="Currie J."/>
            <person name="Collura K."/>
            <person name="Luo M."/>
            <person name="Yang T."/>
            <person name="Ammiraju J.S.S."/>
            <person name="Engler F."/>
            <person name="Soderlund C."/>
            <person name="Wing R.A."/>
            <person name="Palmer L.E."/>
            <person name="de la Bastide M."/>
            <person name="Spiegel L."/>
            <person name="Nascimento L."/>
            <person name="Zutavern T."/>
            <person name="O'Shaughnessy A."/>
            <person name="Dike S."/>
            <person name="Dedhia N."/>
            <person name="Preston R."/>
            <person name="Balija V."/>
            <person name="McCombie W.R."/>
            <person name="Chow T."/>
            <person name="Chen H."/>
            <person name="Chung M."/>
            <person name="Chen C."/>
            <person name="Shaw J."/>
            <person name="Wu H."/>
            <person name="Hsiao K."/>
            <person name="Chao Y."/>
            <person name="Chu M."/>
            <person name="Cheng C."/>
            <person name="Hour A."/>
            <person name="Lee P."/>
            <person name="Lin S."/>
            <person name="Lin Y."/>
            <person name="Liou J."/>
            <person name="Liu S."/>
            <person name="Hsing Y."/>
            <person name="Raghuvanshi S."/>
            <person name="Mohanty A."/>
            <person name="Bharti A.K."/>
            <person name="Gaur A."/>
            <person name="Gupta V."/>
            <person name="Kumar D."/>
            <person name="Ravi V."/>
            <person name="Vij S."/>
            <person name="Kapur A."/>
            <person name="Khurana P."/>
            <person name="Khurana P."/>
            <person name="Khurana J.P."/>
            <person name="Tyagi A.K."/>
            <person name="Gaikwad K."/>
            <person name="Singh A."/>
            <person name="Dalal V."/>
            <person name="Srivastava S."/>
            <person name="Dixit A."/>
            <person name="Pal A.K."/>
            <person name="Ghazi I.A."/>
            <person name="Yadav M."/>
            <person name="Pandit A."/>
            <person name="Bhargava A."/>
            <person name="Sureshbabu K."/>
            <person name="Batra K."/>
            <person name="Sharma T.R."/>
            <person name="Mohapatra T."/>
            <person name="Singh N.K."/>
            <person name="Messing J."/>
            <person name="Nelson A.B."/>
            <person name="Fuks G."/>
            <person name="Kavchok S."/>
            <person name="Keizer G."/>
            <person name="Linton E."/>
            <person name="Llaca V."/>
            <person name="Song R."/>
            <person name="Tanyolac B."/>
            <person name="Young S."/>
            <person name="Ho-Il K."/>
            <person name="Hahn J.H."/>
            <person name="Sangsakoo G."/>
            <person name="Vanavichit A."/>
            <person name="de Mattos Luiz.A.T."/>
            <person name="Zimmer P.D."/>
            <person name="Malone G."/>
            <person name="Dellagostin O."/>
            <person name="de Oliveira A.C."/>
            <person name="Bevan M."/>
            <person name="Bancroft I."/>
            <person name="Minx P."/>
            <person name="Cordum H."/>
            <person name="Wilson R."/>
            <person name="Cheng Z."/>
            <person name="Jin W."/>
            <person name="Jiang J."/>
            <person name="Leong S.A."/>
            <person name="Iwama H."/>
            <person name="Gojobori T."/>
            <person name="Itoh T."/>
            <person name="Niimura Y."/>
            <person name="Fujii Y."/>
            <person name="Habara T."/>
            <person name="Sakai H."/>
            <person name="Sato Y."/>
            <person name="Wilson G."/>
            <person name="Kumar K."/>
            <person name="McCouch S."/>
            <person name="Juretic N."/>
            <person name="Hoen D."/>
            <person name="Wright S."/>
            <person name="Bruskiewich R."/>
            <person name="Bureau T."/>
            <person name="Miyao A."/>
            <person name="Hirochika H."/>
            <person name="Nishikawa T."/>
            <person name="Kadowaki K."/>
            <person name="Sugiura M."/>
            <person name="Burr B."/>
            <person name="Sasaki T."/>
        </authorList>
    </citation>
    <scope>NUCLEOTIDE SEQUENCE [LARGE SCALE GENOMIC DNA]</scope>
    <source>
        <strain evidence="3">cv. Nipponbare</strain>
    </source>
</reference>
<proteinExistence type="predicted"/>
<dbReference type="AlphaFoldDB" id="A0A0P0V5X0"/>
<evidence type="ECO:0000313" key="2">
    <source>
        <dbReference type="EMBL" id="BAS73423.1"/>
    </source>
</evidence>
<keyword evidence="3" id="KW-1185">Reference proteome</keyword>
<name>A0A0P0V5X0_ORYSJ</name>
<feature type="compositionally biased region" description="Low complexity" evidence="1">
    <location>
        <begin position="62"/>
        <end position="74"/>
    </location>
</feature>
<dbReference type="PaxDb" id="39947-A0A0P0V5X0"/>
<dbReference type="InParanoid" id="A0A0P0V5X0"/>
<protein>
    <submittedName>
        <fullName evidence="2">Os01g0648450 protein</fullName>
    </submittedName>
</protein>
<feature type="compositionally biased region" description="Basic residues" evidence="1">
    <location>
        <begin position="52"/>
        <end position="61"/>
    </location>
</feature>
<feature type="compositionally biased region" description="Low complexity" evidence="1">
    <location>
        <begin position="18"/>
        <end position="36"/>
    </location>
</feature>
<gene>
    <name evidence="2" type="ordered locus">Os01g0648450</name>
    <name evidence="2" type="ORF">OSNPB_010648450</name>
</gene>
<sequence>MVRSAVVTGEMRKGRRWSSPTSSSASPSCAAPNAFSLHDAPPPSPTSSTNHPHCRRVHLLPRRTAPSSTSSSAAPQRVTLIAGEFIRSAFVADEFGPINVDGIGYGLLLARRAG</sequence>
<evidence type="ECO:0000313" key="3">
    <source>
        <dbReference type="Proteomes" id="UP000059680"/>
    </source>
</evidence>